<feature type="compositionally biased region" description="Basic and acidic residues" evidence="1">
    <location>
        <begin position="17"/>
        <end position="27"/>
    </location>
</feature>
<evidence type="ECO:0008006" key="4">
    <source>
        <dbReference type="Google" id="ProtNLM"/>
    </source>
</evidence>
<organism evidence="2 3">
    <name type="scientific">Kineosporia mesophila</name>
    <dbReference type="NCBI Taxonomy" id="566012"/>
    <lineage>
        <taxon>Bacteria</taxon>
        <taxon>Bacillati</taxon>
        <taxon>Actinomycetota</taxon>
        <taxon>Actinomycetes</taxon>
        <taxon>Kineosporiales</taxon>
        <taxon>Kineosporiaceae</taxon>
        <taxon>Kineosporia</taxon>
    </lineage>
</organism>
<keyword evidence="3" id="KW-1185">Reference proteome</keyword>
<dbReference type="RefSeq" id="WP_231488804.1">
    <property type="nucleotide sequence ID" value="NZ_BAAAZO010000012.1"/>
</dbReference>
<dbReference type="PROSITE" id="PS51318">
    <property type="entry name" value="TAT"/>
    <property type="match status" value="1"/>
</dbReference>
<name>A0ABP7AMK1_9ACTN</name>
<reference evidence="3" key="1">
    <citation type="journal article" date="2019" name="Int. J. Syst. Evol. Microbiol.">
        <title>The Global Catalogue of Microorganisms (GCM) 10K type strain sequencing project: providing services to taxonomists for standard genome sequencing and annotation.</title>
        <authorList>
            <consortium name="The Broad Institute Genomics Platform"/>
            <consortium name="The Broad Institute Genome Sequencing Center for Infectious Disease"/>
            <person name="Wu L."/>
            <person name="Ma J."/>
        </authorList>
    </citation>
    <scope>NUCLEOTIDE SEQUENCE [LARGE SCALE GENOMIC DNA]</scope>
    <source>
        <strain evidence="3">JCM 16902</strain>
    </source>
</reference>
<proteinExistence type="predicted"/>
<evidence type="ECO:0000256" key="1">
    <source>
        <dbReference type="SAM" id="MobiDB-lite"/>
    </source>
</evidence>
<dbReference type="Proteomes" id="UP001501074">
    <property type="component" value="Unassembled WGS sequence"/>
</dbReference>
<dbReference type="Pfam" id="PF08811">
    <property type="entry name" value="DUF1800"/>
    <property type="match status" value="1"/>
</dbReference>
<dbReference type="InterPro" id="IPR014917">
    <property type="entry name" value="DUF1800"/>
</dbReference>
<feature type="region of interest" description="Disordered" evidence="1">
    <location>
        <begin position="99"/>
        <end position="120"/>
    </location>
</feature>
<dbReference type="EMBL" id="BAAAZO010000012">
    <property type="protein sequence ID" value="GAA3635995.1"/>
    <property type="molecule type" value="Genomic_DNA"/>
</dbReference>
<dbReference type="InterPro" id="IPR006311">
    <property type="entry name" value="TAT_signal"/>
</dbReference>
<feature type="compositionally biased region" description="Pro residues" evidence="1">
    <location>
        <begin position="1"/>
        <end position="10"/>
    </location>
</feature>
<gene>
    <name evidence="2" type="ORF">GCM10022223_63040</name>
</gene>
<sequence length="599" mass="64309">MPELPPPPAPGRRSRRVAAEPSHDAGRLSRRTLVAAGGTGVAAATATATFLLKPSGGSATSAEQAAQIGQGGQTGQITLTAARRRANAAEAADVAQAAKATTAESTATEATTSSSNDSTTTAAATYSMNRDLDPALLLSRATYGHTTASAAELKRLGPKKWLERQLQPAKISDPGVKVLEQYWPHLSRTISQVKAATDRKDYWMPLMGDHIGRAIFSRRQLFEVMVDFWSNHLNVFPSDSPGGTYETRHAYQRDVIRKHALGDFESMLLASAFHPTMLAYLNGNGSTGQEPNENYAREILELHTVGVDAGYTERDVQKGALLLTGWKLDDQLRATYLPANHYVGKLRVFGFTTANATAASGKTAQRAYVKYLARHPKTAQHIARKLAVRFVSDNPPASLVKKLAAAYTKNDTKIAPVLRMLFSSKEFSVSKGKKLRRPMETLVATARALDLKPATDPIGLLDLVQLSRQAGHGPVSWPQPNGYDDSAASYQSPAAALIIFNATSAWLLGGGARLKNPGFGGFLKKPPTNRTAAVTATSRKLLGRNPTTVERKAVTTLLNSATLGGQKLPTTFAAGSPQQHETLYLTAMLLLSSPAHLTR</sequence>
<accession>A0ABP7AMK1</accession>
<evidence type="ECO:0000313" key="2">
    <source>
        <dbReference type="EMBL" id="GAA3635995.1"/>
    </source>
</evidence>
<protein>
    <recommendedName>
        <fullName evidence="4">DUF1800 domain-containing protein</fullName>
    </recommendedName>
</protein>
<comment type="caution">
    <text evidence="2">The sequence shown here is derived from an EMBL/GenBank/DDBJ whole genome shotgun (WGS) entry which is preliminary data.</text>
</comment>
<evidence type="ECO:0000313" key="3">
    <source>
        <dbReference type="Proteomes" id="UP001501074"/>
    </source>
</evidence>
<feature type="region of interest" description="Disordered" evidence="1">
    <location>
        <begin position="1"/>
        <end position="27"/>
    </location>
</feature>